<evidence type="ECO:0000256" key="1">
    <source>
        <dbReference type="SAM" id="MobiDB-lite"/>
    </source>
</evidence>
<reference evidence="2 3" key="1">
    <citation type="journal article" date="2020" name="Genomics">
        <title>Complete, high-quality genomes from long-read metagenomic sequencing of two wolf lichen thalli reveals enigmatic genome architecture.</title>
        <authorList>
            <person name="McKenzie S.K."/>
            <person name="Walston R.F."/>
            <person name="Allen J.L."/>
        </authorList>
    </citation>
    <scope>NUCLEOTIDE SEQUENCE [LARGE SCALE GENOMIC DNA]</scope>
    <source>
        <strain evidence="2">WasteWater2</strain>
    </source>
</reference>
<dbReference type="AlphaFoldDB" id="A0A8H6FQ42"/>
<comment type="caution">
    <text evidence="2">The sequence shown here is derived from an EMBL/GenBank/DDBJ whole genome shotgun (WGS) entry which is preliminary data.</text>
</comment>
<dbReference type="EMBL" id="JACCJC010000047">
    <property type="protein sequence ID" value="KAF6232603.1"/>
    <property type="molecule type" value="Genomic_DNA"/>
</dbReference>
<feature type="compositionally biased region" description="Pro residues" evidence="1">
    <location>
        <begin position="84"/>
        <end position="95"/>
    </location>
</feature>
<gene>
    <name evidence="2" type="ORF">HO173_009271</name>
</gene>
<name>A0A8H6FQ42_9LECA</name>
<dbReference type="RefSeq" id="XP_037162029.1">
    <property type="nucleotide sequence ID" value="XM_037311162.1"/>
</dbReference>
<sequence>MSTVTWNKPNFSTGISDSWISEAHAFASNLQRWPDPGSDSEDAAVSLGPSPSQITNRWRLWRMFGPKGQEKPYSNRLEHSNTPPVRPMGSTPPPRVLSFDRASEDGAAIEQLLDEVVTAVPQRFQYLQAPSKR</sequence>
<feature type="region of interest" description="Disordered" evidence="1">
    <location>
        <begin position="32"/>
        <end position="51"/>
    </location>
</feature>
<evidence type="ECO:0000313" key="3">
    <source>
        <dbReference type="Proteomes" id="UP000578531"/>
    </source>
</evidence>
<dbReference type="GeneID" id="59290923"/>
<protein>
    <submittedName>
        <fullName evidence="2">Uncharacterized protein</fullName>
    </submittedName>
</protein>
<accession>A0A8H6FQ42</accession>
<evidence type="ECO:0000313" key="2">
    <source>
        <dbReference type="EMBL" id="KAF6232603.1"/>
    </source>
</evidence>
<dbReference type="Proteomes" id="UP000578531">
    <property type="component" value="Unassembled WGS sequence"/>
</dbReference>
<keyword evidence="3" id="KW-1185">Reference proteome</keyword>
<proteinExistence type="predicted"/>
<feature type="region of interest" description="Disordered" evidence="1">
    <location>
        <begin position="69"/>
        <end position="95"/>
    </location>
</feature>
<organism evidence="2 3">
    <name type="scientific">Letharia columbiana</name>
    <dbReference type="NCBI Taxonomy" id="112416"/>
    <lineage>
        <taxon>Eukaryota</taxon>
        <taxon>Fungi</taxon>
        <taxon>Dikarya</taxon>
        <taxon>Ascomycota</taxon>
        <taxon>Pezizomycotina</taxon>
        <taxon>Lecanoromycetes</taxon>
        <taxon>OSLEUM clade</taxon>
        <taxon>Lecanoromycetidae</taxon>
        <taxon>Lecanorales</taxon>
        <taxon>Lecanorineae</taxon>
        <taxon>Parmeliaceae</taxon>
        <taxon>Letharia</taxon>
    </lineage>
</organism>